<dbReference type="InterPro" id="IPR002733">
    <property type="entry name" value="AMMECR1_domain"/>
</dbReference>
<evidence type="ECO:0000313" key="3">
    <source>
        <dbReference type="Proteomes" id="UP001472866"/>
    </source>
</evidence>
<protein>
    <submittedName>
        <fullName evidence="2">AMMECR1 domain-containing protein</fullName>
    </submittedName>
</protein>
<reference evidence="2 3" key="1">
    <citation type="submission" date="2024-03" db="EMBL/GenBank/DDBJ databases">
        <title>Complete genome sequence of the green alga Chloropicon roscoffensis RCC1871.</title>
        <authorList>
            <person name="Lemieux C."/>
            <person name="Pombert J.-F."/>
            <person name="Otis C."/>
            <person name="Turmel M."/>
        </authorList>
    </citation>
    <scope>NUCLEOTIDE SEQUENCE [LARGE SCALE GENOMIC DNA]</scope>
    <source>
        <strain evidence="2 3">RCC1871</strain>
    </source>
</reference>
<proteinExistence type="predicted"/>
<dbReference type="PANTHER" id="PTHR13016">
    <property type="entry name" value="AMMECR1 HOMOLOG"/>
    <property type="match status" value="1"/>
</dbReference>
<feature type="domain" description="AMMECR1" evidence="1">
    <location>
        <begin position="1"/>
        <end position="202"/>
    </location>
</feature>
<evidence type="ECO:0000313" key="2">
    <source>
        <dbReference type="EMBL" id="WZN59915.1"/>
    </source>
</evidence>
<keyword evidence="3" id="KW-1185">Reference proteome</keyword>
<dbReference type="PANTHER" id="PTHR13016:SF0">
    <property type="entry name" value="AMME SYNDROME CANDIDATE GENE 1 PROTEIN"/>
    <property type="match status" value="1"/>
</dbReference>
<dbReference type="InterPro" id="IPR036071">
    <property type="entry name" value="AMMECR1_dom_sf"/>
</dbReference>
<dbReference type="Gene3D" id="3.30.700.20">
    <property type="entry name" value="Hypothetical protein ph0010, domain 1"/>
    <property type="match status" value="1"/>
</dbReference>
<dbReference type="NCBIfam" id="TIGR00296">
    <property type="entry name" value="TIGR00296 family protein"/>
    <property type="match status" value="1"/>
</dbReference>
<accession>A0AAX4P2E5</accession>
<dbReference type="PROSITE" id="PS51112">
    <property type="entry name" value="AMMECR1"/>
    <property type="match status" value="1"/>
</dbReference>
<evidence type="ECO:0000259" key="1">
    <source>
        <dbReference type="PROSITE" id="PS51112"/>
    </source>
</evidence>
<dbReference type="AlphaFoldDB" id="A0AAX4P2E5"/>
<dbReference type="Pfam" id="PF01871">
    <property type="entry name" value="AMMECR1"/>
    <property type="match status" value="1"/>
</dbReference>
<sequence>MSTRVIENEATAEHVAYCWDKLISHFDGKAGPVPPFANANCPLFVTWKKRSRANPGGEPQLRGCIGNLSPMDLHSSLGKYVLISALQDRRFSPIDAGELPLLECTVSLLTNFEEDLKWNDWEVGTHGIIIEFESPSNGYGHSYSATYLPEVAKEQGWTKEEAIDSLVQKAGFRGILNRDAIRLTRYQSSIHTSSYQEYLARKESS</sequence>
<dbReference type="SUPFAM" id="SSF143447">
    <property type="entry name" value="AMMECR1-like"/>
    <property type="match status" value="1"/>
</dbReference>
<dbReference type="EMBL" id="CP151502">
    <property type="protein sequence ID" value="WZN59915.1"/>
    <property type="molecule type" value="Genomic_DNA"/>
</dbReference>
<dbReference type="InterPro" id="IPR023473">
    <property type="entry name" value="AMMECR1"/>
</dbReference>
<gene>
    <name evidence="2" type="ORF">HKI87_02g14430</name>
</gene>
<organism evidence="2 3">
    <name type="scientific">Chloropicon roscoffensis</name>
    <dbReference type="NCBI Taxonomy" id="1461544"/>
    <lineage>
        <taxon>Eukaryota</taxon>
        <taxon>Viridiplantae</taxon>
        <taxon>Chlorophyta</taxon>
        <taxon>Chloropicophyceae</taxon>
        <taxon>Chloropicales</taxon>
        <taxon>Chloropicaceae</taxon>
        <taxon>Chloropicon</taxon>
    </lineage>
</organism>
<dbReference type="Proteomes" id="UP001472866">
    <property type="component" value="Chromosome 02"/>
</dbReference>
<dbReference type="InterPro" id="IPR027485">
    <property type="entry name" value="AMMECR1_N"/>
</dbReference>
<name>A0AAX4P2E5_9CHLO</name>